<dbReference type="SUPFAM" id="SSF63411">
    <property type="entry name" value="LuxS/MPP-like metallohydrolase"/>
    <property type="match status" value="2"/>
</dbReference>
<dbReference type="Pfam" id="PF05193">
    <property type="entry name" value="Peptidase_M16_C"/>
    <property type="match status" value="1"/>
</dbReference>
<feature type="domain" description="Peptidase M16 C-terminal" evidence="2">
    <location>
        <begin position="201"/>
        <end position="377"/>
    </location>
</feature>
<organism evidence="3 4">
    <name type="scientific">Comamonas denitrificans</name>
    <dbReference type="NCBI Taxonomy" id="117506"/>
    <lineage>
        <taxon>Bacteria</taxon>
        <taxon>Pseudomonadati</taxon>
        <taxon>Pseudomonadota</taxon>
        <taxon>Betaproteobacteria</taxon>
        <taxon>Burkholderiales</taxon>
        <taxon>Comamonadaceae</taxon>
        <taxon>Comamonas</taxon>
    </lineage>
</organism>
<dbReference type="PANTHER" id="PTHR11851">
    <property type="entry name" value="METALLOPROTEASE"/>
    <property type="match status" value="1"/>
</dbReference>
<gene>
    <name evidence="3" type="ORF">J1777_10965</name>
</gene>
<dbReference type="Pfam" id="PF00675">
    <property type="entry name" value="Peptidase_M16"/>
    <property type="match status" value="1"/>
</dbReference>
<evidence type="ECO:0000313" key="4">
    <source>
        <dbReference type="Proteomes" id="UP000664731"/>
    </source>
</evidence>
<comment type="caution">
    <text evidence="3">The sequence shown here is derived from an EMBL/GenBank/DDBJ whole genome shotgun (WGS) entry which is preliminary data.</text>
</comment>
<evidence type="ECO:0000259" key="2">
    <source>
        <dbReference type="Pfam" id="PF05193"/>
    </source>
</evidence>
<name>A0A939KE51_9BURK</name>
<sequence>MKKIAIRAGLVSVIATFYVNSAWAILPIEHWQQPSGAQVWLVHSPSIPMVDVQLQFDGGSRRDPVGQEGLANATALMMGKGIQAAQGQKPLDENALGQAWADLGASLEASAGNDSFSFSLRSLTQPALLAQVTALASRQIAQPLWDGKVWQRERQRWTADLAEADTRPGTVAGKAFAQAVYGGHPYGRFTTAQTLAQIDIPAMQAFYRQTVQPCRAKVSVVGALDKAQTDALVTQLLQRLPQSGTCPALPAVAEVPPLTQAQDIRIPFAAAQAQIIVGQPGIRRSDPDFLALLLGDHILGGGGFTSRLMEEVREKRGLTYGISSSMAPGLHAGAFTIGLKTRPDQAEQALALTRQVLADFIAHGPTEAELQAAKDNLIGGFALRLDSNRKLLGNVANIAWNDLPLDYLDHWTHRLQALTVADVRSALQRHWQPDRLVTVVLGAQAPSTPSAPSATEQEKQP</sequence>
<reference evidence="3" key="1">
    <citation type="submission" date="2021-03" db="EMBL/GenBank/DDBJ databases">
        <title>Comamonas denitrificans.</title>
        <authorList>
            <person name="Finster K."/>
        </authorList>
    </citation>
    <scope>NUCLEOTIDE SEQUENCE</scope>
    <source>
        <strain evidence="3">MM2021_4</strain>
    </source>
</reference>
<dbReference type="PANTHER" id="PTHR11851:SF224">
    <property type="entry name" value="PROCESSING PROTEASE"/>
    <property type="match status" value="1"/>
</dbReference>
<keyword evidence="4" id="KW-1185">Reference proteome</keyword>
<dbReference type="Gene3D" id="3.30.830.10">
    <property type="entry name" value="Metalloenzyme, LuxS/M16 peptidase-like"/>
    <property type="match status" value="2"/>
</dbReference>
<evidence type="ECO:0000313" key="3">
    <source>
        <dbReference type="EMBL" id="MBO1250336.1"/>
    </source>
</evidence>
<dbReference type="AlphaFoldDB" id="A0A939KE51"/>
<dbReference type="InterPro" id="IPR007863">
    <property type="entry name" value="Peptidase_M16_C"/>
</dbReference>
<dbReference type="InterPro" id="IPR011765">
    <property type="entry name" value="Pept_M16_N"/>
</dbReference>
<dbReference type="GO" id="GO:0046872">
    <property type="term" value="F:metal ion binding"/>
    <property type="evidence" value="ECO:0007669"/>
    <property type="project" value="InterPro"/>
</dbReference>
<evidence type="ECO:0000259" key="1">
    <source>
        <dbReference type="Pfam" id="PF00675"/>
    </source>
</evidence>
<feature type="domain" description="Peptidase M16 N-terminal" evidence="1">
    <location>
        <begin position="39"/>
        <end position="188"/>
    </location>
</feature>
<dbReference type="Proteomes" id="UP000664731">
    <property type="component" value="Unassembled WGS sequence"/>
</dbReference>
<dbReference type="InterPro" id="IPR050361">
    <property type="entry name" value="MPP/UQCRC_Complex"/>
</dbReference>
<accession>A0A939KE51</accession>
<dbReference type="InterPro" id="IPR011249">
    <property type="entry name" value="Metalloenz_LuxS/M16"/>
</dbReference>
<dbReference type="RefSeq" id="WP_207575733.1">
    <property type="nucleotide sequence ID" value="NZ_JAFNME010000024.1"/>
</dbReference>
<dbReference type="EMBL" id="JAFNME010000024">
    <property type="protein sequence ID" value="MBO1250336.1"/>
    <property type="molecule type" value="Genomic_DNA"/>
</dbReference>
<proteinExistence type="predicted"/>
<protein>
    <submittedName>
        <fullName evidence="3">Insulinase family protein</fullName>
    </submittedName>
</protein>